<reference evidence="2" key="1">
    <citation type="submission" date="2013-03" db="EMBL/GenBank/DDBJ databases">
        <authorList>
            <person name="Harkins D.M."/>
            <person name="Durkin A.S."/>
            <person name="Brinkac L.M."/>
            <person name="Haft D.H."/>
            <person name="Selengut J.D."/>
            <person name="Sanka R."/>
            <person name="DePew J."/>
            <person name="Purushe J."/>
            <person name="Hartskeerl R.A."/>
            <person name="Ahmed A."/>
            <person name="van der Linden H."/>
            <person name="Goris M.G.A."/>
            <person name="Vinetz J.M."/>
            <person name="Sutton G.G."/>
            <person name="Nierman W.C."/>
            <person name="Fouts D.E."/>
        </authorList>
    </citation>
    <scope>NUCLEOTIDE SEQUENCE [LARGE SCALE GENOMIC DNA]</scope>
    <source>
        <strain evidence="2">ICFT</strain>
    </source>
</reference>
<protein>
    <submittedName>
        <fullName evidence="2">Uncharacterized protein</fullName>
    </submittedName>
</protein>
<feature type="compositionally biased region" description="Polar residues" evidence="1">
    <location>
        <begin position="40"/>
        <end position="49"/>
    </location>
</feature>
<name>N1WDN4_9LEPT</name>
<evidence type="ECO:0000256" key="1">
    <source>
        <dbReference type="SAM" id="MobiDB-lite"/>
    </source>
</evidence>
<dbReference type="AlphaFoldDB" id="N1WDN4"/>
<gene>
    <name evidence="2" type="ORF">LEP1GSC060_0682</name>
</gene>
<dbReference type="EMBL" id="AOHC02000023">
    <property type="protein sequence ID" value="EMY78366.1"/>
    <property type="molecule type" value="Genomic_DNA"/>
</dbReference>
<keyword evidence="3" id="KW-1185">Reference proteome</keyword>
<sequence>MFGHSRYTISKHHRRISGIVKRIGFIESFFRHKTRILKSPSKSNQNKNRNSLKRLDGREDCGKFSYFPNRRSELKF</sequence>
<evidence type="ECO:0000313" key="2">
    <source>
        <dbReference type="EMBL" id="EMY78366.1"/>
    </source>
</evidence>
<comment type="caution">
    <text evidence="2">The sequence shown here is derived from an EMBL/GenBank/DDBJ whole genome shotgun (WGS) entry which is preliminary data.</text>
</comment>
<feature type="region of interest" description="Disordered" evidence="1">
    <location>
        <begin position="37"/>
        <end position="56"/>
    </location>
</feature>
<proteinExistence type="predicted"/>
<accession>N1WDN4</accession>
<dbReference type="STRING" id="1218598.LEP1GSC060_0682"/>
<organism evidence="2 3">
    <name type="scientific">Leptospira weilii serovar Ranarum str. ICFT</name>
    <dbReference type="NCBI Taxonomy" id="1218598"/>
    <lineage>
        <taxon>Bacteria</taxon>
        <taxon>Pseudomonadati</taxon>
        <taxon>Spirochaetota</taxon>
        <taxon>Spirochaetia</taxon>
        <taxon>Leptospirales</taxon>
        <taxon>Leptospiraceae</taxon>
        <taxon>Leptospira</taxon>
    </lineage>
</organism>
<evidence type="ECO:0000313" key="3">
    <source>
        <dbReference type="Proteomes" id="UP000012313"/>
    </source>
</evidence>
<dbReference type="Proteomes" id="UP000012313">
    <property type="component" value="Unassembled WGS sequence"/>
</dbReference>